<evidence type="ECO:0000256" key="3">
    <source>
        <dbReference type="SAM" id="SignalP"/>
    </source>
</evidence>
<dbReference type="InterPro" id="IPR056145">
    <property type="entry name" value="DUF7728"/>
</dbReference>
<organism evidence="5 6">
    <name type="scientific">Coniella lustricola</name>
    <dbReference type="NCBI Taxonomy" id="2025994"/>
    <lineage>
        <taxon>Eukaryota</taxon>
        <taxon>Fungi</taxon>
        <taxon>Dikarya</taxon>
        <taxon>Ascomycota</taxon>
        <taxon>Pezizomycotina</taxon>
        <taxon>Sordariomycetes</taxon>
        <taxon>Sordariomycetidae</taxon>
        <taxon>Diaporthales</taxon>
        <taxon>Schizoparmaceae</taxon>
        <taxon>Coniella</taxon>
    </lineage>
</organism>
<reference evidence="5 6" key="1">
    <citation type="journal article" date="2018" name="Mycol. Prog.">
        <title>Coniella lustricola, a new species from submerged detritus.</title>
        <authorList>
            <person name="Raudabaugh D.B."/>
            <person name="Iturriaga T."/>
            <person name="Carver A."/>
            <person name="Mondo S."/>
            <person name="Pangilinan J."/>
            <person name="Lipzen A."/>
            <person name="He G."/>
            <person name="Amirebrahimi M."/>
            <person name="Grigoriev I.V."/>
            <person name="Miller A.N."/>
        </authorList>
    </citation>
    <scope>NUCLEOTIDE SEQUENCE [LARGE SCALE GENOMIC DNA]</scope>
    <source>
        <strain evidence="5 6">B22-T-1</strain>
    </source>
</reference>
<feature type="region of interest" description="Disordered" evidence="1">
    <location>
        <begin position="60"/>
        <end position="79"/>
    </location>
</feature>
<evidence type="ECO:0000256" key="2">
    <source>
        <dbReference type="SAM" id="Phobius"/>
    </source>
</evidence>
<dbReference type="Proteomes" id="UP000241462">
    <property type="component" value="Unassembled WGS sequence"/>
</dbReference>
<feature type="transmembrane region" description="Helical" evidence="2">
    <location>
        <begin position="291"/>
        <end position="320"/>
    </location>
</feature>
<dbReference type="PANTHER" id="PTHR40622:SF1">
    <property type="match status" value="1"/>
</dbReference>
<dbReference type="OrthoDB" id="5409353at2759"/>
<keyword evidence="2" id="KW-0472">Membrane</keyword>
<keyword evidence="6" id="KW-1185">Reference proteome</keyword>
<keyword evidence="3" id="KW-0732">Signal</keyword>
<protein>
    <recommendedName>
        <fullName evidence="4">DUF7728 domain-containing protein</fullName>
    </recommendedName>
</protein>
<feature type="region of interest" description="Disordered" evidence="1">
    <location>
        <begin position="358"/>
        <end position="385"/>
    </location>
</feature>
<feature type="chain" id="PRO_5015411662" description="DUF7728 domain-containing protein" evidence="3">
    <location>
        <begin position="19"/>
        <end position="385"/>
    </location>
</feature>
<accession>A0A2T3A6J7</accession>
<name>A0A2T3A6J7_9PEZI</name>
<evidence type="ECO:0000313" key="5">
    <source>
        <dbReference type="EMBL" id="PSR83820.1"/>
    </source>
</evidence>
<proteinExistence type="predicted"/>
<feature type="compositionally biased region" description="Basic and acidic residues" evidence="1">
    <location>
        <begin position="70"/>
        <end position="79"/>
    </location>
</feature>
<keyword evidence="2" id="KW-0812">Transmembrane</keyword>
<sequence>MLLRPLLAVAGLSAAVNAFLVPPQLNAHEVDAFESIPVESAAIAQAQTVNLECPGCPPISQHKPKNHAKGKGEHHGPHTSHLELEFTTDAHRLMVNGFELYPNSDPFSNALLAPQVTEKVKGHHKFNHDGKPKTVQHQLGFSLQVQPIIQTADEGIELVVVDLQIIEVGSIFVDGLPNIRVHLIKAPTGELLIAKIVQQTTAKQTEQGQECTTLLCKWRAVIAASIQKMKTHGCAGMMGGKTGHAGPSAQHNHHHHQGHQGHQGHHASGAKGFHHRQHGWALLFRKLTSHILLPVLVGIVAGVSVSILGMVVGTVLVGLWRKVVRGQTFFPSHHCRRFGRSSCRKALHQEIALPEEKTGLMVESTDNLPPPPSYEDEPAEETSRV</sequence>
<dbReference type="EMBL" id="KZ678453">
    <property type="protein sequence ID" value="PSR83820.1"/>
    <property type="molecule type" value="Genomic_DNA"/>
</dbReference>
<dbReference type="Pfam" id="PF24854">
    <property type="entry name" value="DUF7728"/>
    <property type="match status" value="1"/>
</dbReference>
<evidence type="ECO:0000313" key="6">
    <source>
        <dbReference type="Proteomes" id="UP000241462"/>
    </source>
</evidence>
<dbReference type="InParanoid" id="A0A2T3A6J7"/>
<evidence type="ECO:0000256" key="1">
    <source>
        <dbReference type="SAM" id="MobiDB-lite"/>
    </source>
</evidence>
<evidence type="ECO:0000259" key="4">
    <source>
        <dbReference type="Pfam" id="PF24854"/>
    </source>
</evidence>
<dbReference type="PANTHER" id="PTHR40622">
    <property type="match status" value="1"/>
</dbReference>
<feature type="compositionally biased region" description="Acidic residues" evidence="1">
    <location>
        <begin position="374"/>
        <end position="385"/>
    </location>
</feature>
<gene>
    <name evidence="5" type="ORF">BD289DRAFT_369412</name>
</gene>
<dbReference type="AlphaFoldDB" id="A0A2T3A6J7"/>
<feature type="signal peptide" evidence="3">
    <location>
        <begin position="1"/>
        <end position="18"/>
    </location>
</feature>
<keyword evidence="2" id="KW-1133">Transmembrane helix</keyword>
<feature type="domain" description="DUF7728" evidence="4">
    <location>
        <begin position="45"/>
        <end position="199"/>
    </location>
</feature>
<feature type="region of interest" description="Disordered" evidence="1">
    <location>
        <begin position="242"/>
        <end position="271"/>
    </location>
</feature>
<feature type="compositionally biased region" description="Basic residues" evidence="1">
    <location>
        <begin position="251"/>
        <end position="265"/>
    </location>
</feature>